<name>A0AAF0UNU0_SOLVR</name>
<dbReference type="EMBL" id="CP133621">
    <property type="protein sequence ID" value="WMV49299.1"/>
    <property type="molecule type" value="Genomic_DNA"/>
</dbReference>
<protein>
    <submittedName>
        <fullName evidence="1">Uncharacterized protein</fullName>
    </submittedName>
</protein>
<organism evidence="1 2">
    <name type="scientific">Solanum verrucosum</name>
    <dbReference type="NCBI Taxonomy" id="315347"/>
    <lineage>
        <taxon>Eukaryota</taxon>
        <taxon>Viridiplantae</taxon>
        <taxon>Streptophyta</taxon>
        <taxon>Embryophyta</taxon>
        <taxon>Tracheophyta</taxon>
        <taxon>Spermatophyta</taxon>
        <taxon>Magnoliopsida</taxon>
        <taxon>eudicotyledons</taxon>
        <taxon>Gunneridae</taxon>
        <taxon>Pentapetalae</taxon>
        <taxon>asterids</taxon>
        <taxon>lamiids</taxon>
        <taxon>Solanales</taxon>
        <taxon>Solanaceae</taxon>
        <taxon>Solanoideae</taxon>
        <taxon>Solaneae</taxon>
        <taxon>Solanum</taxon>
    </lineage>
</organism>
<evidence type="ECO:0000313" key="1">
    <source>
        <dbReference type="EMBL" id="WMV49299.1"/>
    </source>
</evidence>
<proteinExistence type="predicted"/>
<gene>
    <name evidence="1" type="ORF">MTR67_042684</name>
</gene>
<sequence>MQELLIFWIELHLPSKHLAFLSFQIVHHMQAGTMELLLPVREGGLGIRNLRQHNTSLLMKLLWRHNFEEQTLWRWMIYVKYGNDGQWCSKMVTWLPLLFELVSGNPSGNCGPCLTISATKLEMGRKYSSGRITGLVPKL</sequence>
<keyword evidence="2" id="KW-1185">Reference proteome</keyword>
<evidence type="ECO:0000313" key="2">
    <source>
        <dbReference type="Proteomes" id="UP001234989"/>
    </source>
</evidence>
<reference evidence="1" key="1">
    <citation type="submission" date="2023-08" db="EMBL/GenBank/DDBJ databases">
        <title>A de novo genome assembly of Solanum verrucosum Schlechtendal, a Mexican diploid species geographically isolated from the other diploid A-genome species in potato relatives.</title>
        <authorList>
            <person name="Hosaka K."/>
        </authorList>
    </citation>
    <scope>NUCLEOTIDE SEQUENCE</scope>
    <source>
        <tissue evidence="1">Young leaves</tissue>
    </source>
</reference>
<dbReference type="Proteomes" id="UP001234989">
    <property type="component" value="Chromosome 10"/>
</dbReference>
<accession>A0AAF0UNU0</accession>
<dbReference type="AlphaFoldDB" id="A0AAF0UNU0"/>